<evidence type="ECO:0000313" key="2">
    <source>
        <dbReference type="EMBL" id="MCA5893818.1"/>
    </source>
</evidence>
<name>A0ABS7ZFX2_9MICO</name>
<dbReference type="EMBL" id="JAIXCQ010000006">
    <property type="protein sequence ID" value="MCA5893818.1"/>
    <property type="molecule type" value="Genomic_DNA"/>
</dbReference>
<feature type="transmembrane region" description="Helical" evidence="1">
    <location>
        <begin position="103"/>
        <end position="130"/>
    </location>
</feature>
<comment type="caution">
    <text evidence="2">The sequence shown here is derived from an EMBL/GenBank/DDBJ whole genome shotgun (WGS) entry which is preliminary data.</text>
</comment>
<gene>
    <name evidence="2" type="ORF">LEP48_10710</name>
</gene>
<reference evidence="2 3" key="1">
    <citation type="submission" date="2021-09" db="EMBL/GenBank/DDBJ databases">
        <title>Isoptericola luteus sp. nov., a novel bacterium isolated from Harbin, the capital city of Heilongjiang province.</title>
        <authorList>
            <person name="Li J."/>
        </authorList>
    </citation>
    <scope>NUCLEOTIDE SEQUENCE [LARGE SCALE GENOMIC DNA]</scope>
    <source>
        <strain evidence="2 3">NEAU-Y5</strain>
    </source>
</reference>
<dbReference type="RefSeq" id="WP_225565579.1">
    <property type="nucleotide sequence ID" value="NZ_JAIXCQ010000006.1"/>
</dbReference>
<feature type="transmembrane region" description="Helical" evidence="1">
    <location>
        <begin position="75"/>
        <end position="97"/>
    </location>
</feature>
<keyword evidence="3" id="KW-1185">Reference proteome</keyword>
<proteinExistence type="predicted"/>
<organism evidence="2 3">
    <name type="scientific">Isoptericola luteus</name>
    <dbReference type="NCBI Taxonomy" id="2879484"/>
    <lineage>
        <taxon>Bacteria</taxon>
        <taxon>Bacillati</taxon>
        <taxon>Actinomycetota</taxon>
        <taxon>Actinomycetes</taxon>
        <taxon>Micrococcales</taxon>
        <taxon>Promicromonosporaceae</taxon>
        <taxon>Isoptericola</taxon>
    </lineage>
</organism>
<dbReference type="Pfam" id="PF04854">
    <property type="entry name" value="DUF624"/>
    <property type="match status" value="1"/>
</dbReference>
<dbReference type="InterPro" id="IPR006938">
    <property type="entry name" value="DUF624"/>
</dbReference>
<keyword evidence="1" id="KW-0812">Transmembrane</keyword>
<evidence type="ECO:0000313" key="3">
    <source>
        <dbReference type="Proteomes" id="UP001319870"/>
    </source>
</evidence>
<protein>
    <submittedName>
        <fullName evidence="2">YesL family protein</fullName>
    </submittedName>
</protein>
<dbReference type="Proteomes" id="UP001319870">
    <property type="component" value="Unassembled WGS sequence"/>
</dbReference>
<sequence length="215" mass="23075">MRVDPDSRSVQGLTTFILFVVLNVLYLVVCLPLVTIGAATTALNEVTLRYADHERGDLVRGFLGGLRRNAWRGTAVFVALGVPVAMLVFSAVFWLSMSSVVSAVAGVLSLLGAGYLLAALLYAFALSAWFDASVRRTLHNALLLPLVEPARTLGLVLVPVAVACLCYVLPQTLVLVGTIGFSFGAYVSAFVLHGVFRRRQADPSELEPVNMHTGE</sequence>
<feature type="transmembrane region" description="Helical" evidence="1">
    <location>
        <begin position="176"/>
        <end position="196"/>
    </location>
</feature>
<feature type="transmembrane region" description="Helical" evidence="1">
    <location>
        <begin position="16"/>
        <end position="39"/>
    </location>
</feature>
<evidence type="ECO:0000256" key="1">
    <source>
        <dbReference type="SAM" id="Phobius"/>
    </source>
</evidence>
<keyword evidence="1" id="KW-1133">Transmembrane helix</keyword>
<keyword evidence="1" id="KW-0472">Membrane</keyword>
<feature type="transmembrane region" description="Helical" evidence="1">
    <location>
        <begin position="150"/>
        <end position="170"/>
    </location>
</feature>
<accession>A0ABS7ZFX2</accession>